<proteinExistence type="predicted"/>
<dbReference type="NCBIfam" id="NF038403">
    <property type="entry name" value="perm_prefix_1"/>
    <property type="match status" value="1"/>
</dbReference>
<organism evidence="2 3">
    <name type="scientific">Dactylosporangium matsuzakiense</name>
    <dbReference type="NCBI Taxonomy" id="53360"/>
    <lineage>
        <taxon>Bacteria</taxon>
        <taxon>Bacillati</taxon>
        <taxon>Actinomycetota</taxon>
        <taxon>Actinomycetes</taxon>
        <taxon>Micromonosporales</taxon>
        <taxon>Micromonosporaceae</taxon>
        <taxon>Dactylosporangium</taxon>
    </lineage>
</organism>
<feature type="transmembrane region" description="Helical" evidence="1">
    <location>
        <begin position="249"/>
        <end position="268"/>
    </location>
</feature>
<feature type="transmembrane region" description="Helical" evidence="1">
    <location>
        <begin position="178"/>
        <end position="195"/>
    </location>
</feature>
<keyword evidence="1" id="KW-1133">Transmembrane helix</keyword>
<sequence>MTVATTTLTDRYVEATLRRLPARQRPDIEQELRASIADAIEDRVETGAELPDAERAVLTDLGDPARLAAGYADRPLQLIGPDLFLDYTRLLTTLLAVVVPAVAGFTGLMRTLASDSTATDVVVATAGAAINTAVHVAFWTTLVFVLLERTGSRAALSRAWTPAALPEQPSRRARNAELTAETLLLVLISTFILLSPGLSPLLDADGEPIAMFAPWLWKTGVVYLFIALGVANLAASFAKYHVRWSVPRALAGALVNVGGALVLVWLAAGDHIVNPAFAEAAGWGPGVVRWINYGLVIAGALSVGSAVLESLKLARRRS</sequence>
<reference evidence="2" key="1">
    <citation type="journal article" date="2014" name="Int. J. Syst. Evol. Microbiol.">
        <title>Complete genome sequence of Corynebacterium casei LMG S-19264T (=DSM 44701T), isolated from a smear-ripened cheese.</title>
        <authorList>
            <consortium name="US DOE Joint Genome Institute (JGI-PGF)"/>
            <person name="Walter F."/>
            <person name="Albersmeier A."/>
            <person name="Kalinowski J."/>
            <person name="Ruckert C."/>
        </authorList>
    </citation>
    <scope>NUCLEOTIDE SEQUENCE</scope>
    <source>
        <strain evidence="2">VKM Ac-1321</strain>
    </source>
</reference>
<gene>
    <name evidence="2" type="ORF">GCM10017581_062880</name>
</gene>
<reference evidence="2" key="2">
    <citation type="submission" date="2023-01" db="EMBL/GenBank/DDBJ databases">
        <authorList>
            <person name="Sun Q."/>
            <person name="Evtushenko L."/>
        </authorList>
    </citation>
    <scope>NUCLEOTIDE SEQUENCE</scope>
    <source>
        <strain evidence="2">VKM Ac-1321</strain>
    </source>
</reference>
<comment type="caution">
    <text evidence="2">The sequence shown here is derived from an EMBL/GenBank/DDBJ whole genome shotgun (WGS) entry which is preliminary data.</text>
</comment>
<keyword evidence="3" id="KW-1185">Reference proteome</keyword>
<feature type="transmembrane region" description="Helical" evidence="1">
    <location>
        <begin position="121"/>
        <end position="147"/>
    </location>
</feature>
<dbReference type="EMBL" id="BSFP01000046">
    <property type="protein sequence ID" value="GLL04541.1"/>
    <property type="molecule type" value="Genomic_DNA"/>
</dbReference>
<protein>
    <submittedName>
        <fullName evidence="2">Uncharacterized protein</fullName>
    </submittedName>
</protein>
<evidence type="ECO:0000313" key="2">
    <source>
        <dbReference type="EMBL" id="GLL04541.1"/>
    </source>
</evidence>
<keyword evidence="1" id="KW-0812">Transmembrane</keyword>
<feature type="transmembrane region" description="Helical" evidence="1">
    <location>
        <begin position="288"/>
        <end position="308"/>
    </location>
</feature>
<evidence type="ECO:0000313" key="3">
    <source>
        <dbReference type="Proteomes" id="UP001143480"/>
    </source>
</evidence>
<dbReference type="InterPro" id="IPR047928">
    <property type="entry name" value="Perm_prefix_1"/>
</dbReference>
<feature type="transmembrane region" description="Helical" evidence="1">
    <location>
        <begin position="90"/>
        <end position="109"/>
    </location>
</feature>
<dbReference type="AlphaFoldDB" id="A0A9W6NPT2"/>
<keyword evidence="1" id="KW-0472">Membrane</keyword>
<dbReference type="Proteomes" id="UP001143480">
    <property type="component" value="Unassembled WGS sequence"/>
</dbReference>
<evidence type="ECO:0000256" key="1">
    <source>
        <dbReference type="SAM" id="Phobius"/>
    </source>
</evidence>
<dbReference type="RefSeq" id="WP_261961023.1">
    <property type="nucleotide sequence ID" value="NZ_BAAAXA010000001.1"/>
</dbReference>
<accession>A0A9W6NPT2</accession>
<dbReference type="Pfam" id="PF22564">
    <property type="entry name" value="HAAS"/>
    <property type="match status" value="1"/>
</dbReference>
<feature type="transmembrane region" description="Helical" evidence="1">
    <location>
        <begin position="215"/>
        <end position="237"/>
    </location>
</feature>
<name>A0A9W6NPT2_9ACTN</name>